<dbReference type="AlphaFoldDB" id="A0A8S4B4H0"/>
<evidence type="ECO:0000313" key="2">
    <source>
        <dbReference type="EMBL" id="CAG5929341.1"/>
    </source>
</evidence>
<organism evidence="2 3">
    <name type="scientific">Menidia menidia</name>
    <name type="common">Atlantic silverside</name>
    <dbReference type="NCBI Taxonomy" id="238744"/>
    <lineage>
        <taxon>Eukaryota</taxon>
        <taxon>Metazoa</taxon>
        <taxon>Chordata</taxon>
        <taxon>Craniata</taxon>
        <taxon>Vertebrata</taxon>
        <taxon>Euteleostomi</taxon>
        <taxon>Actinopterygii</taxon>
        <taxon>Neopterygii</taxon>
        <taxon>Teleostei</taxon>
        <taxon>Neoteleostei</taxon>
        <taxon>Acanthomorphata</taxon>
        <taxon>Ovalentaria</taxon>
        <taxon>Atherinomorphae</taxon>
        <taxon>Atheriniformes</taxon>
        <taxon>Atherinopsidae</taxon>
        <taxon>Menidiinae</taxon>
        <taxon>Menidia</taxon>
    </lineage>
</organism>
<dbReference type="EMBL" id="CAJRST010014446">
    <property type="protein sequence ID" value="CAG5929341.1"/>
    <property type="molecule type" value="Genomic_DNA"/>
</dbReference>
<protein>
    <submittedName>
        <fullName evidence="2">(Atlantic silverside) hypothetical protein</fullName>
    </submittedName>
</protein>
<gene>
    <name evidence="2" type="ORF">MMEN_LOCUS12974</name>
</gene>
<dbReference type="Proteomes" id="UP000677803">
    <property type="component" value="Unassembled WGS sequence"/>
</dbReference>
<feature type="compositionally biased region" description="Basic and acidic residues" evidence="1">
    <location>
        <begin position="62"/>
        <end position="72"/>
    </location>
</feature>
<keyword evidence="3" id="KW-1185">Reference proteome</keyword>
<evidence type="ECO:0000256" key="1">
    <source>
        <dbReference type="SAM" id="MobiDB-lite"/>
    </source>
</evidence>
<feature type="region of interest" description="Disordered" evidence="1">
    <location>
        <begin position="44"/>
        <end position="110"/>
    </location>
</feature>
<name>A0A8S4B4H0_9TELE</name>
<reference evidence="2" key="1">
    <citation type="submission" date="2021-05" db="EMBL/GenBank/DDBJ databases">
        <authorList>
            <person name="Tigano A."/>
        </authorList>
    </citation>
    <scope>NUCLEOTIDE SEQUENCE</scope>
</reference>
<comment type="caution">
    <text evidence="2">The sequence shown here is derived from an EMBL/GenBank/DDBJ whole genome shotgun (WGS) entry which is preliminary data.</text>
</comment>
<feature type="compositionally biased region" description="Basic and acidic residues" evidence="1">
    <location>
        <begin position="88"/>
        <end position="97"/>
    </location>
</feature>
<accession>A0A8S4B4H0</accession>
<evidence type="ECO:0000313" key="3">
    <source>
        <dbReference type="Proteomes" id="UP000677803"/>
    </source>
</evidence>
<proteinExistence type="predicted"/>
<sequence>MNRAQSKKPQTSPNSGLWFLYRAVQVGCAPEAGIWTCRQEDPNPVKGERAKQPQLSACRGQQHLDRKWRENNTKLAQDGQKGKRRTDMRRGKADKNKQRGLMNFMRSFKV</sequence>